<evidence type="ECO:0000256" key="2">
    <source>
        <dbReference type="ARBA" id="ARBA00022527"/>
    </source>
</evidence>
<dbReference type="EC" id="2.7.11.1" evidence="1"/>
<dbReference type="AlphaFoldDB" id="A0A0T6LSK7"/>
<protein>
    <recommendedName>
        <fullName evidence="1">non-specific serine/threonine protein kinase</fullName>
        <ecNumber evidence="1">2.7.11.1</ecNumber>
    </recommendedName>
</protein>
<dbReference type="InterPro" id="IPR017441">
    <property type="entry name" value="Protein_kinase_ATP_BS"/>
</dbReference>
<dbReference type="Pfam" id="PF13424">
    <property type="entry name" value="TPR_12"/>
    <property type="match status" value="1"/>
</dbReference>
<dbReference type="InterPro" id="IPR011009">
    <property type="entry name" value="Kinase-like_dom_sf"/>
</dbReference>
<evidence type="ECO:0000313" key="10">
    <source>
        <dbReference type="Proteomes" id="UP000050867"/>
    </source>
</evidence>
<proteinExistence type="predicted"/>
<dbReference type="CDD" id="cd14014">
    <property type="entry name" value="STKc_PknB_like"/>
    <property type="match status" value="1"/>
</dbReference>
<dbReference type="SMART" id="SM00220">
    <property type="entry name" value="S_TKc"/>
    <property type="match status" value="1"/>
</dbReference>
<dbReference type="PROSITE" id="PS00108">
    <property type="entry name" value="PROTEIN_KINASE_ST"/>
    <property type="match status" value="1"/>
</dbReference>
<dbReference type="OrthoDB" id="9762169at2"/>
<evidence type="ECO:0000256" key="1">
    <source>
        <dbReference type="ARBA" id="ARBA00012513"/>
    </source>
</evidence>
<feature type="binding site" evidence="7">
    <location>
        <position position="38"/>
    </location>
    <ligand>
        <name>ATP</name>
        <dbReference type="ChEBI" id="CHEBI:30616"/>
    </ligand>
</feature>
<dbReference type="InterPro" id="IPR000719">
    <property type="entry name" value="Prot_kinase_dom"/>
</dbReference>
<dbReference type="GO" id="GO:0005524">
    <property type="term" value="F:ATP binding"/>
    <property type="evidence" value="ECO:0007669"/>
    <property type="project" value="UniProtKB-UniRule"/>
</dbReference>
<dbReference type="PANTHER" id="PTHR43289:SF30">
    <property type="entry name" value="NON-SPECIFIC SERINE_THREONINE PROTEIN KINASE"/>
    <property type="match status" value="1"/>
</dbReference>
<sequence>MLRAIGERYELKERLGHGGMGEVWAAHDRQLDRSVAVKLFVPRCQGSARAVLERRFVREARFTARLDHPGIPIIYDQGRLDDGQLYLVMELVPGTTLCDLLKHRGRLPADHAADILAQTADALTYAHTRGVIHRDLKPSNLMLTPAGQVKVLDFGIAAALQPDPNDEALTGTHATPGTPGFMAPEQAEGQATTLSDLYSLGCVAYELLAGVPPLTAPNALMLLFRHRTEPVPPLSHHHPELPAALTDLVMRLLAKDPTDRPASAAQVRDLLSPWTARRPSPYPDQAAARTERNGPPATEVLFAAFDDETVSAELHRLDRMRRTGQPGPAHDGFRSLETVLRRDRPPTDRALITCRAGAAACLAALGEISEALDAYQALLPIQQQVFGPADPTVLDTRLEIAVLVAGTGDHRRAHQLLNDVHEETRGLLPAQDDRRRRAEQLLVRVRRLLHDQR</sequence>
<dbReference type="Proteomes" id="UP000050867">
    <property type="component" value="Unassembled WGS sequence"/>
</dbReference>
<keyword evidence="4 7" id="KW-0547">Nucleotide-binding</keyword>
<dbReference type="Gene3D" id="1.25.40.10">
    <property type="entry name" value="Tetratricopeptide repeat domain"/>
    <property type="match status" value="1"/>
</dbReference>
<keyword evidence="5" id="KW-0418">Kinase</keyword>
<evidence type="ECO:0000256" key="4">
    <source>
        <dbReference type="ARBA" id="ARBA00022741"/>
    </source>
</evidence>
<name>A0A0T6LSK7_WENVI</name>
<evidence type="ECO:0000256" key="7">
    <source>
        <dbReference type="PROSITE-ProRule" id="PRU10141"/>
    </source>
</evidence>
<evidence type="ECO:0000256" key="3">
    <source>
        <dbReference type="ARBA" id="ARBA00022679"/>
    </source>
</evidence>
<dbReference type="FunFam" id="1.10.510.10:FF:000021">
    <property type="entry name" value="Serine/threonine protein kinase"/>
    <property type="match status" value="1"/>
</dbReference>
<organism evidence="9 10">
    <name type="scientific">Wenjunlia vitaminophila</name>
    <name type="common">Streptomyces vitaminophilus</name>
    <dbReference type="NCBI Taxonomy" id="76728"/>
    <lineage>
        <taxon>Bacteria</taxon>
        <taxon>Bacillati</taxon>
        <taxon>Actinomycetota</taxon>
        <taxon>Actinomycetes</taxon>
        <taxon>Kitasatosporales</taxon>
        <taxon>Streptomycetaceae</taxon>
        <taxon>Wenjunlia</taxon>
    </lineage>
</organism>
<dbReference type="eggNOG" id="COG0515">
    <property type="taxonomic scope" value="Bacteria"/>
</dbReference>
<dbReference type="STRING" id="76728.AQ490_22135"/>
<dbReference type="Gene3D" id="3.30.200.20">
    <property type="entry name" value="Phosphorylase Kinase, domain 1"/>
    <property type="match status" value="1"/>
</dbReference>
<keyword evidence="3" id="KW-0808">Transferase</keyword>
<dbReference type="EMBL" id="LLZU01000016">
    <property type="protein sequence ID" value="KRV49014.1"/>
    <property type="molecule type" value="Genomic_DNA"/>
</dbReference>
<dbReference type="SUPFAM" id="SSF48452">
    <property type="entry name" value="TPR-like"/>
    <property type="match status" value="1"/>
</dbReference>
<dbReference type="PROSITE" id="PS00107">
    <property type="entry name" value="PROTEIN_KINASE_ATP"/>
    <property type="match status" value="1"/>
</dbReference>
<reference evidence="9 10" key="1">
    <citation type="submission" date="2015-10" db="EMBL/GenBank/DDBJ databases">
        <title>Draft genome sequence of pyrrolomycin-producing Streptomyces vitaminophilus.</title>
        <authorList>
            <person name="Graham D.E."/>
            <person name="Mahan K.M."/>
            <person name="Klingeman D.M."/>
            <person name="Hettich R.L."/>
            <person name="Parry R.J."/>
        </authorList>
    </citation>
    <scope>NUCLEOTIDE SEQUENCE [LARGE SCALE GENOMIC DNA]</scope>
    <source>
        <strain evidence="9 10">ATCC 31673</strain>
    </source>
</reference>
<dbReference type="GO" id="GO:0004674">
    <property type="term" value="F:protein serine/threonine kinase activity"/>
    <property type="evidence" value="ECO:0007669"/>
    <property type="project" value="UniProtKB-KW"/>
</dbReference>
<keyword evidence="10" id="KW-1185">Reference proteome</keyword>
<dbReference type="InterPro" id="IPR008271">
    <property type="entry name" value="Ser/Thr_kinase_AS"/>
</dbReference>
<evidence type="ECO:0000256" key="5">
    <source>
        <dbReference type="ARBA" id="ARBA00022777"/>
    </source>
</evidence>
<dbReference type="PANTHER" id="PTHR43289">
    <property type="entry name" value="MITOGEN-ACTIVATED PROTEIN KINASE KINASE KINASE 20-RELATED"/>
    <property type="match status" value="1"/>
</dbReference>
<dbReference type="Gene3D" id="1.10.510.10">
    <property type="entry name" value="Transferase(Phosphotransferase) domain 1"/>
    <property type="match status" value="1"/>
</dbReference>
<keyword evidence="2" id="KW-0723">Serine/threonine-protein kinase</keyword>
<accession>A0A0T6LSK7</accession>
<dbReference type="InterPro" id="IPR011990">
    <property type="entry name" value="TPR-like_helical_dom_sf"/>
</dbReference>
<comment type="caution">
    <text evidence="9">The sequence shown here is derived from an EMBL/GenBank/DDBJ whole genome shotgun (WGS) entry which is preliminary data.</text>
</comment>
<evidence type="ECO:0000259" key="8">
    <source>
        <dbReference type="PROSITE" id="PS50011"/>
    </source>
</evidence>
<dbReference type="SUPFAM" id="SSF56112">
    <property type="entry name" value="Protein kinase-like (PK-like)"/>
    <property type="match status" value="1"/>
</dbReference>
<evidence type="ECO:0000313" key="9">
    <source>
        <dbReference type="EMBL" id="KRV49014.1"/>
    </source>
</evidence>
<feature type="domain" description="Protein kinase" evidence="8">
    <location>
        <begin position="9"/>
        <end position="275"/>
    </location>
</feature>
<dbReference type="PROSITE" id="PS50011">
    <property type="entry name" value="PROTEIN_KINASE_DOM"/>
    <property type="match status" value="1"/>
</dbReference>
<gene>
    <name evidence="9" type="ORF">AQ490_22135</name>
</gene>
<evidence type="ECO:0000256" key="6">
    <source>
        <dbReference type="ARBA" id="ARBA00022840"/>
    </source>
</evidence>
<dbReference type="Pfam" id="PF00069">
    <property type="entry name" value="Pkinase"/>
    <property type="match status" value="1"/>
</dbReference>
<keyword evidence="6 7" id="KW-0067">ATP-binding</keyword>